<dbReference type="OrthoDB" id="132689at2157"/>
<comment type="subunit">
    <text evidence="1">Homotetramer.</text>
</comment>
<evidence type="ECO:0000256" key="1">
    <source>
        <dbReference type="HAMAP-Rule" id="MF_02130"/>
    </source>
</evidence>
<feature type="domain" description="Dihydroneopterin aldolase MtpD C-terminal" evidence="2">
    <location>
        <begin position="2"/>
        <end position="106"/>
    </location>
</feature>
<dbReference type="InterPro" id="IPR036839">
    <property type="entry name" value="MptD_sf"/>
</dbReference>
<dbReference type="EMBL" id="CP002588">
    <property type="protein sequence ID" value="AEA46433.1"/>
    <property type="molecule type" value="Genomic_DNA"/>
</dbReference>
<dbReference type="HAMAP" id="MF_02130">
    <property type="entry name" value="DHNA_arch"/>
    <property type="match status" value="1"/>
</dbReference>
<organism evidence="3 4">
    <name type="scientific">Archaeoglobus veneficus (strain DSM 11195 / SNP6)</name>
    <dbReference type="NCBI Taxonomy" id="693661"/>
    <lineage>
        <taxon>Archaea</taxon>
        <taxon>Methanobacteriati</taxon>
        <taxon>Methanobacteriota</taxon>
        <taxon>Archaeoglobi</taxon>
        <taxon>Archaeoglobales</taxon>
        <taxon>Archaeoglobaceae</taxon>
        <taxon>Archaeoglobus</taxon>
    </lineage>
</organism>
<dbReference type="KEGG" id="ave:Arcve_0400"/>
<evidence type="ECO:0000313" key="3">
    <source>
        <dbReference type="EMBL" id="AEA46433.1"/>
    </source>
</evidence>
<protein>
    <recommendedName>
        <fullName evidence="1">Dihydroneopterin aldolase</fullName>
        <shortName evidence="1">DHNA</shortName>
        <ecNumber evidence="1">4.1.2.25</ecNumber>
    </recommendedName>
    <alternativeName>
        <fullName evidence="1">7,8-dihydroneopterin aldolase</fullName>
    </alternativeName>
</protein>
<dbReference type="AlphaFoldDB" id="F2KPK2"/>
<dbReference type="HOGENOM" id="CLU_149105_1_0_2"/>
<dbReference type="InterPro" id="IPR007181">
    <property type="entry name" value="MtpD_C"/>
</dbReference>
<sequence length="107" mass="12142">MSEKAAFEAGIKLAALFHQFIGAPVSPENAELLERAMESCMRLQPYVVEAEVRINRKKLEKALSSYGYTSLTPEMLYAKVSVEVEGERAVAVMEWDEEKNYPLMRLL</sequence>
<comment type="function">
    <text evidence="1">Catalyzes the conversion of 7,8-dihydroneopterin (H2Neo) to 6-hydroxymethyl-7,8-dihydropterin (6-HMD).</text>
</comment>
<dbReference type="GO" id="GO:2001118">
    <property type="term" value="P:tetrahydromethanopterin biosynthetic process"/>
    <property type="evidence" value="ECO:0007669"/>
    <property type="project" value="UniProtKB-UniRule"/>
</dbReference>
<evidence type="ECO:0000259" key="2">
    <source>
        <dbReference type="Pfam" id="PF04038"/>
    </source>
</evidence>
<name>F2KPK2_ARCVS</name>
<dbReference type="UniPathway" id="UPA00065"/>
<proteinExistence type="inferred from homology"/>
<dbReference type="GO" id="GO:0004150">
    <property type="term" value="F:dihydroneopterin aldolase activity"/>
    <property type="evidence" value="ECO:0007669"/>
    <property type="project" value="UniProtKB-UniRule"/>
</dbReference>
<dbReference type="Pfam" id="PF04038">
    <property type="entry name" value="DHNA"/>
    <property type="match status" value="1"/>
</dbReference>
<feature type="binding site" evidence="1">
    <location>
        <position position="104"/>
    </location>
    <ligand>
        <name>substrate</name>
    </ligand>
</feature>
<gene>
    <name evidence="1" type="primary">mptD</name>
    <name evidence="3" type="ordered locus">Arcve_0400</name>
</gene>
<dbReference type="Gene3D" id="3.30.1300.20">
    <property type="entry name" value="7,8-dihydroneopterin aldolase (MptD)"/>
    <property type="match status" value="1"/>
</dbReference>
<accession>F2KPK2</accession>
<dbReference type="InterPro" id="IPR027508">
    <property type="entry name" value="DHN_aldolase_MptD"/>
</dbReference>
<keyword evidence="1" id="KW-0456">Lyase</keyword>
<dbReference type="Proteomes" id="UP000008136">
    <property type="component" value="Chromosome"/>
</dbReference>
<dbReference type="GeneID" id="10393495"/>
<reference evidence="3 4" key="1">
    <citation type="submission" date="2011-03" db="EMBL/GenBank/DDBJ databases">
        <title>The complete genome of Archaeoglobus veneficus SNP6.</title>
        <authorList>
            <consortium name="US DOE Joint Genome Institute (JGI-PGF)"/>
            <person name="Lucas S."/>
            <person name="Copeland A."/>
            <person name="Lapidus A."/>
            <person name="Bruce D."/>
            <person name="Goodwin L."/>
            <person name="Pitluck S."/>
            <person name="Kyrpides N."/>
            <person name="Mavromatis K."/>
            <person name="Pagani I."/>
            <person name="Ivanova N."/>
            <person name="Mikhailova N."/>
            <person name="Lu M."/>
            <person name="Detter J.C."/>
            <person name="Tapia R."/>
            <person name="Han C."/>
            <person name="Land M."/>
            <person name="Hauser L."/>
            <person name="Markowitz V."/>
            <person name="Cheng J.-F."/>
            <person name="Hugenholtz P."/>
            <person name="Woyke T."/>
            <person name="Wu D."/>
            <person name="Spring S."/>
            <person name="Brambilla E."/>
            <person name="Klenk H.-P."/>
            <person name="Eisen J.A."/>
        </authorList>
    </citation>
    <scope>NUCLEOTIDE SEQUENCE [LARGE SCALE GENOMIC DNA]</scope>
    <source>
        <strain evidence="4">SNP6</strain>
    </source>
</reference>
<keyword evidence="4" id="KW-1185">Reference proteome</keyword>
<comment type="similarity">
    <text evidence="1">Belongs to the archaeal dihydroneopterin aldolase family.</text>
</comment>
<feature type="binding site" evidence="1">
    <location>
        <position position="8"/>
    </location>
    <ligand>
        <name>substrate</name>
    </ligand>
</feature>
<dbReference type="EC" id="4.1.2.25" evidence="1"/>
<comment type="catalytic activity">
    <reaction evidence="1">
        <text>7,8-dihydroneopterin = 6-hydroxymethyl-7,8-dihydropterin + glycolaldehyde</text>
        <dbReference type="Rhea" id="RHEA:10540"/>
        <dbReference type="ChEBI" id="CHEBI:17001"/>
        <dbReference type="ChEBI" id="CHEBI:17071"/>
        <dbReference type="ChEBI" id="CHEBI:44841"/>
        <dbReference type="EC" id="4.1.2.25"/>
    </reaction>
</comment>
<dbReference type="STRING" id="693661.Arcve_0400"/>
<evidence type="ECO:0000313" key="4">
    <source>
        <dbReference type="Proteomes" id="UP000008136"/>
    </source>
</evidence>
<dbReference type="RefSeq" id="WP_013683107.1">
    <property type="nucleotide sequence ID" value="NC_015320.1"/>
</dbReference>
<comment type="pathway">
    <text evidence="1">Cofactor biosynthesis; 5,6,7,8-tetrahydromethanopterin biosynthesis.</text>
</comment>
<dbReference type="SUPFAM" id="SSF143560">
    <property type="entry name" value="MK0786-like"/>
    <property type="match status" value="1"/>
</dbReference>
<dbReference type="eggNOG" id="arCOG04705">
    <property type="taxonomic scope" value="Archaea"/>
</dbReference>